<dbReference type="EMBL" id="PVEP01000001">
    <property type="protein sequence ID" value="PQV59006.1"/>
    <property type="molecule type" value="Genomic_DNA"/>
</dbReference>
<reference evidence="1 2" key="1">
    <citation type="submission" date="2018-02" db="EMBL/GenBank/DDBJ databases">
        <title>Genomic Encyclopedia of Archaeal and Bacterial Type Strains, Phase II (KMG-II): from individual species to whole genera.</title>
        <authorList>
            <person name="Goeker M."/>
        </authorList>
    </citation>
    <scope>NUCLEOTIDE SEQUENCE [LARGE SCALE GENOMIC DNA]</scope>
    <source>
        <strain evidence="1 2">DSM 18921</strain>
    </source>
</reference>
<dbReference type="AlphaFoldDB" id="A0A2S8SDW6"/>
<protein>
    <submittedName>
        <fullName evidence="1">Phasin protein</fullName>
    </submittedName>
</protein>
<organism evidence="1 2">
    <name type="scientific">Albidovulum denitrificans</name>
    <dbReference type="NCBI Taxonomy" id="404881"/>
    <lineage>
        <taxon>Bacteria</taxon>
        <taxon>Pseudomonadati</taxon>
        <taxon>Pseudomonadota</taxon>
        <taxon>Alphaproteobacteria</taxon>
        <taxon>Rhodobacterales</taxon>
        <taxon>Paracoccaceae</taxon>
        <taxon>Albidovulum</taxon>
    </lineage>
</organism>
<dbReference type="OrthoDB" id="7868047at2"/>
<evidence type="ECO:0000313" key="1">
    <source>
        <dbReference type="EMBL" id="PQV59006.1"/>
    </source>
</evidence>
<evidence type="ECO:0000313" key="2">
    <source>
        <dbReference type="Proteomes" id="UP000238338"/>
    </source>
</evidence>
<dbReference type="RefSeq" id="WP_105513218.1">
    <property type="nucleotide sequence ID" value="NZ_PVEP01000001.1"/>
</dbReference>
<comment type="caution">
    <text evidence="1">The sequence shown here is derived from an EMBL/GenBank/DDBJ whole genome shotgun (WGS) entry which is preliminary data.</text>
</comment>
<accession>A0A2S8SDW6</accession>
<sequence length="149" mass="15744">MQKTQDFSKVMQDMAASFPFDAKAFQDTFKTSAVLGEKMTKVALEAAEKSNEISSKWAKETIAKVGSLAKVREEPTDYSKAVSDFASAAAEMAAENLAAFAEVAKKAQMETVELMLAAGKDFSEDATAAVKKASTEATAAAKKAAASVK</sequence>
<gene>
    <name evidence="1" type="ORF">LX70_00826</name>
</gene>
<name>A0A2S8SDW6_9RHOB</name>
<proteinExistence type="predicted"/>
<dbReference type="Proteomes" id="UP000238338">
    <property type="component" value="Unassembled WGS sequence"/>
</dbReference>
<keyword evidence="2" id="KW-1185">Reference proteome</keyword>